<evidence type="ECO:0000259" key="1">
    <source>
        <dbReference type="Pfam" id="PF03713"/>
    </source>
</evidence>
<feature type="domain" description="DUF305" evidence="1">
    <location>
        <begin position="35"/>
        <end position="90"/>
    </location>
</feature>
<dbReference type="PANTHER" id="PTHR36933:SF1">
    <property type="entry name" value="SLL0788 PROTEIN"/>
    <property type="match status" value="1"/>
</dbReference>
<name>A0A175AAZ8_9FIRM</name>
<dbReference type="STRING" id="39492.ERS852540_02517"/>
<accession>A0A175AAZ8</accession>
<dbReference type="Pfam" id="PF03713">
    <property type="entry name" value="DUF305"/>
    <property type="match status" value="2"/>
</dbReference>
<feature type="domain" description="DUF305" evidence="1">
    <location>
        <begin position="125"/>
        <end position="183"/>
    </location>
</feature>
<reference evidence="2 3" key="1">
    <citation type="submission" date="2015-09" db="EMBL/GenBank/DDBJ databases">
        <authorList>
            <consortium name="Pathogen Informatics"/>
        </authorList>
    </citation>
    <scope>NUCLEOTIDE SEQUENCE [LARGE SCALE GENOMIC DNA]</scope>
    <source>
        <strain evidence="2 3">2789STDY5834928</strain>
    </source>
</reference>
<sequence>MEKCTFSTVTQKYLDSYAGILDTMTGTMNCAKENDSISYNFIVKMIPHHQGAIRISEELLRYTTCIPLQNIATEIVVTQTKETEEMRKMLCGCAGYRNDGQSLCGYRRQYGIIVTNMFSRMRSACPDNDINISYIRQMIPHHEGGIAMCRNAMRFSICPQLRAILKEAVKAQAKGIEEMKKLLQCKA</sequence>
<protein>
    <submittedName>
        <fullName evidence="2">Uncharacterized protein conserved in bacteria</fullName>
    </submittedName>
</protein>
<dbReference type="Proteomes" id="UP000095662">
    <property type="component" value="Unassembled WGS sequence"/>
</dbReference>
<dbReference type="EMBL" id="CZBY01000031">
    <property type="protein sequence ID" value="CUQ92400.1"/>
    <property type="molecule type" value="Genomic_DNA"/>
</dbReference>
<dbReference type="Gene3D" id="1.20.1260.10">
    <property type="match status" value="2"/>
</dbReference>
<proteinExistence type="predicted"/>
<organism evidence="2 3">
    <name type="scientific">[Eubacterium] siraeum</name>
    <dbReference type="NCBI Taxonomy" id="39492"/>
    <lineage>
        <taxon>Bacteria</taxon>
        <taxon>Bacillati</taxon>
        <taxon>Bacillota</taxon>
        <taxon>Clostridia</taxon>
        <taxon>Eubacteriales</taxon>
        <taxon>Oscillospiraceae</taxon>
        <taxon>Oscillospiraceae incertae sedis</taxon>
    </lineage>
</organism>
<gene>
    <name evidence="2" type="ORF">ERS852540_02517</name>
</gene>
<dbReference type="AlphaFoldDB" id="A0A175AAZ8"/>
<dbReference type="InterPro" id="IPR012347">
    <property type="entry name" value="Ferritin-like"/>
</dbReference>
<dbReference type="PANTHER" id="PTHR36933">
    <property type="entry name" value="SLL0788 PROTEIN"/>
    <property type="match status" value="1"/>
</dbReference>
<evidence type="ECO:0000313" key="3">
    <source>
        <dbReference type="Proteomes" id="UP000095662"/>
    </source>
</evidence>
<evidence type="ECO:0000313" key="2">
    <source>
        <dbReference type="EMBL" id="CUQ92400.1"/>
    </source>
</evidence>
<dbReference type="OrthoDB" id="8603558at2"/>
<dbReference type="InterPro" id="IPR005183">
    <property type="entry name" value="DUF305_CopM-like"/>
</dbReference>